<feature type="transmembrane region" description="Helical" evidence="8">
    <location>
        <begin position="147"/>
        <end position="171"/>
    </location>
</feature>
<dbReference type="EMBL" id="JAWDGP010000164">
    <property type="protein sequence ID" value="KAK3803325.1"/>
    <property type="molecule type" value="Genomic_DNA"/>
</dbReference>
<gene>
    <name evidence="10" type="ORF">RRG08_064945</name>
</gene>
<keyword evidence="5 8" id="KW-0472">Membrane</keyword>
<name>A0AAE1EDZ0_9GAST</name>
<evidence type="ECO:0000256" key="2">
    <source>
        <dbReference type="ARBA" id="ARBA00022692"/>
    </source>
</evidence>
<dbReference type="GO" id="GO:0016020">
    <property type="term" value="C:membrane"/>
    <property type="evidence" value="ECO:0007669"/>
    <property type="project" value="UniProtKB-SubCell"/>
</dbReference>
<sequence length="369" mass="41211">MKLTTSSTWGPYDIASPGVSTAGYVNNNLTFIPNLNQTPFLGNNSILPFLDKNGTLVGRCPLPSEEEIRLIRALITATKIQVNTIFSIALFFGLPGSVFALVTLSSMAVSPTKRYISFLAISDFAALILASSTIYRFAVDADSLTSFDMMCISVSGLFQIFSHWILVLICVERFVSVRYPFQKSRLYTTRATFLSVGVAFIVSLVPFPLTYLCFFYDKSKSIELMVANSFLSSLIYIIIPGVLIIIFTILTAYHVRRRKNMAPLSEQNSQRSVTMETQLTRMMFVTVVCFAVFTFPVAFILLVFGAILEEGSILFCHLGTIISSNICLTFAAIIYLNNASNFYIYFSCAKGFRKQFARVICCNKTNTRR</sequence>
<keyword evidence="11" id="KW-1185">Reference proteome</keyword>
<feature type="transmembrane region" description="Helical" evidence="8">
    <location>
        <begin position="84"/>
        <end position="104"/>
    </location>
</feature>
<dbReference type="PROSITE" id="PS50262">
    <property type="entry name" value="G_PROTEIN_RECEP_F1_2"/>
    <property type="match status" value="1"/>
</dbReference>
<evidence type="ECO:0000256" key="8">
    <source>
        <dbReference type="SAM" id="Phobius"/>
    </source>
</evidence>
<evidence type="ECO:0000256" key="3">
    <source>
        <dbReference type="ARBA" id="ARBA00022989"/>
    </source>
</evidence>
<keyword evidence="4" id="KW-0297">G-protein coupled receptor</keyword>
<protein>
    <recommendedName>
        <fullName evidence="9">G-protein coupled receptors family 1 profile domain-containing protein</fullName>
    </recommendedName>
</protein>
<comment type="subcellular location">
    <subcellularLocation>
        <location evidence="1">Membrane</location>
        <topology evidence="1">Multi-pass membrane protein</topology>
    </subcellularLocation>
</comment>
<feature type="domain" description="G-protein coupled receptors family 1 profile" evidence="9">
    <location>
        <begin position="93"/>
        <end position="345"/>
    </location>
</feature>
<reference evidence="10" key="1">
    <citation type="journal article" date="2023" name="G3 (Bethesda)">
        <title>A reference genome for the long-term kleptoplast-retaining sea slug Elysia crispata morphotype clarki.</title>
        <authorList>
            <person name="Eastman K.E."/>
            <person name="Pendleton A.L."/>
            <person name="Shaikh M.A."/>
            <person name="Suttiyut T."/>
            <person name="Ogas R."/>
            <person name="Tomko P."/>
            <person name="Gavelis G."/>
            <person name="Widhalm J.R."/>
            <person name="Wisecaver J.H."/>
        </authorList>
    </citation>
    <scope>NUCLEOTIDE SEQUENCE</scope>
    <source>
        <strain evidence="10">ECLA1</strain>
    </source>
</reference>
<feature type="transmembrane region" description="Helical" evidence="8">
    <location>
        <begin position="116"/>
        <end position="135"/>
    </location>
</feature>
<dbReference type="InterPro" id="IPR017452">
    <property type="entry name" value="GPCR_Rhodpsn_7TM"/>
</dbReference>
<keyword evidence="6" id="KW-0675">Receptor</keyword>
<evidence type="ECO:0000256" key="6">
    <source>
        <dbReference type="ARBA" id="ARBA00023170"/>
    </source>
</evidence>
<evidence type="ECO:0000313" key="10">
    <source>
        <dbReference type="EMBL" id="KAK3803325.1"/>
    </source>
</evidence>
<dbReference type="InterPro" id="IPR000276">
    <property type="entry name" value="GPCR_Rhodpsn"/>
</dbReference>
<dbReference type="AlphaFoldDB" id="A0AAE1EDZ0"/>
<dbReference type="Proteomes" id="UP001283361">
    <property type="component" value="Unassembled WGS sequence"/>
</dbReference>
<proteinExistence type="predicted"/>
<dbReference type="PANTHER" id="PTHR24243">
    <property type="entry name" value="G-PROTEIN COUPLED RECEPTOR"/>
    <property type="match status" value="1"/>
</dbReference>
<organism evidence="10 11">
    <name type="scientific">Elysia crispata</name>
    <name type="common">lettuce slug</name>
    <dbReference type="NCBI Taxonomy" id="231223"/>
    <lineage>
        <taxon>Eukaryota</taxon>
        <taxon>Metazoa</taxon>
        <taxon>Spiralia</taxon>
        <taxon>Lophotrochozoa</taxon>
        <taxon>Mollusca</taxon>
        <taxon>Gastropoda</taxon>
        <taxon>Heterobranchia</taxon>
        <taxon>Euthyneura</taxon>
        <taxon>Panpulmonata</taxon>
        <taxon>Sacoglossa</taxon>
        <taxon>Placobranchoidea</taxon>
        <taxon>Plakobranchidae</taxon>
        <taxon>Elysia</taxon>
    </lineage>
</organism>
<dbReference type="PANTHER" id="PTHR24243:SF208">
    <property type="entry name" value="PYROKININ-1 RECEPTOR"/>
    <property type="match status" value="1"/>
</dbReference>
<feature type="transmembrane region" description="Helical" evidence="8">
    <location>
        <begin position="192"/>
        <end position="214"/>
    </location>
</feature>
<evidence type="ECO:0000256" key="1">
    <source>
        <dbReference type="ARBA" id="ARBA00004141"/>
    </source>
</evidence>
<dbReference type="SUPFAM" id="SSF81321">
    <property type="entry name" value="Family A G protein-coupled receptor-like"/>
    <property type="match status" value="1"/>
</dbReference>
<feature type="transmembrane region" description="Helical" evidence="8">
    <location>
        <begin position="312"/>
        <end position="336"/>
    </location>
</feature>
<evidence type="ECO:0000256" key="4">
    <source>
        <dbReference type="ARBA" id="ARBA00023040"/>
    </source>
</evidence>
<dbReference type="Pfam" id="PF00001">
    <property type="entry name" value="7tm_1"/>
    <property type="match status" value="1"/>
</dbReference>
<keyword evidence="3 8" id="KW-1133">Transmembrane helix</keyword>
<comment type="caution">
    <text evidence="10">The sequence shown here is derived from an EMBL/GenBank/DDBJ whole genome shotgun (WGS) entry which is preliminary data.</text>
</comment>
<evidence type="ECO:0000256" key="7">
    <source>
        <dbReference type="ARBA" id="ARBA00023224"/>
    </source>
</evidence>
<dbReference type="Gene3D" id="1.20.1070.10">
    <property type="entry name" value="Rhodopsin 7-helix transmembrane proteins"/>
    <property type="match status" value="1"/>
</dbReference>
<feature type="transmembrane region" description="Helical" evidence="8">
    <location>
        <begin position="234"/>
        <end position="255"/>
    </location>
</feature>
<accession>A0AAE1EDZ0</accession>
<evidence type="ECO:0000259" key="9">
    <source>
        <dbReference type="PROSITE" id="PS50262"/>
    </source>
</evidence>
<dbReference type="PRINTS" id="PR00237">
    <property type="entry name" value="GPCRRHODOPSN"/>
</dbReference>
<evidence type="ECO:0000313" key="11">
    <source>
        <dbReference type="Proteomes" id="UP001283361"/>
    </source>
</evidence>
<keyword evidence="2 8" id="KW-0812">Transmembrane</keyword>
<dbReference type="GO" id="GO:0004930">
    <property type="term" value="F:G protein-coupled receptor activity"/>
    <property type="evidence" value="ECO:0007669"/>
    <property type="project" value="UniProtKB-KW"/>
</dbReference>
<feature type="transmembrane region" description="Helical" evidence="8">
    <location>
        <begin position="284"/>
        <end position="306"/>
    </location>
</feature>
<keyword evidence="7" id="KW-0807">Transducer</keyword>
<evidence type="ECO:0000256" key="5">
    <source>
        <dbReference type="ARBA" id="ARBA00023136"/>
    </source>
</evidence>